<evidence type="ECO:0000313" key="9">
    <source>
        <dbReference type="Proteomes" id="UP001056455"/>
    </source>
</evidence>
<keyword evidence="5 6" id="KW-0472">Membrane</keyword>
<feature type="transmembrane region" description="Helical" evidence="6">
    <location>
        <begin position="280"/>
        <end position="302"/>
    </location>
</feature>
<dbReference type="Gene3D" id="1.20.1250.20">
    <property type="entry name" value="MFS general substrate transporter like domains"/>
    <property type="match status" value="1"/>
</dbReference>
<keyword evidence="3 6" id="KW-0812">Transmembrane</keyword>
<evidence type="ECO:0000313" key="8">
    <source>
        <dbReference type="EMBL" id="USQ80021.1"/>
    </source>
</evidence>
<name>A0ABY4YTB4_9MICO</name>
<keyword evidence="2" id="KW-1003">Cell membrane</keyword>
<keyword evidence="9" id="KW-1185">Reference proteome</keyword>
<evidence type="ECO:0000256" key="4">
    <source>
        <dbReference type="ARBA" id="ARBA00022989"/>
    </source>
</evidence>
<gene>
    <name evidence="8" type="ORF">NF556_20950</name>
</gene>
<feature type="domain" description="Major facilitator superfamily (MFS) profile" evidence="7">
    <location>
        <begin position="6"/>
        <end position="397"/>
    </location>
</feature>
<dbReference type="Pfam" id="PF07690">
    <property type="entry name" value="MFS_1"/>
    <property type="match status" value="1"/>
</dbReference>
<proteinExistence type="predicted"/>
<organism evidence="8 9">
    <name type="scientific">Ornithinimicrobium faecis</name>
    <dbReference type="NCBI Taxonomy" id="2934158"/>
    <lineage>
        <taxon>Bacteria</taxon>
        <taxon>Bacillati</taxon>
        <taxon>Actinomycetota</taxon>
        <taxon>Actinomycetes</taxon>
        <taxon>Micrococcales</taxon>
        <taxon>Ornithinimicrobiaceae</taxon>
        <taxon>Ornithinimicrobium</taxon>
    </lineage>
</organism>
<dbReference type="PANTHER" id="PTHR23513">
    <property type="entry name" value="INTEGRAL MEMBRANE EFFLUX PROTEIN-RELATED"/>
    <property type="match status" value="1"/>
</dbReference>
<dbReference type="PANTHER" id="PTHR23513:SF6">
    <property type="entry name" value="MAJOR FACILITATOR SUPERFAMILY ASSOCIATED DOMAIN-CONTAINING PROTEIN"/>
    <property type="match status" value="1"/>
</dbReference>
<dbReference type="Proteomes" id="UP001056455">
    <property type="component" value="Chromosome"/>
</dbReference>
<comment type="subcellular location">
    <subcellularLocation>
        <location evidence="1">Cell membrane</location>
        <topology evidence="1">Multi-pass membrane protein</topology>
    </subcellularLocation>
</comment>
<protein>
    <submittedName>
        <fullName evidence="8">MFS transporter</fullName>
    </submittedName>
</protein>
<evidence type="ECO:0000256" key="5">
    <source>
        <dbReference type="ARBA" id="ARBA00023136"/>
    </source>
</evidence>
<reference evidence="8" key="1">
    <citation type="submission" date="2022-06" db="EMBL/GenBank/DDBJ databases">
        <title>Ornithinimicrobium HY1793.</title>
        <authorList>
            <person name="Huang Y."/>
        </authorList>
    </citation>
    <scope>NUCLEOTIDE SEQUENCE</scope>
    <source>
        <strain evidence="8">HY1793</strain>
    </source>
</reference>
<dbReference type="SUPFAM" id="SSF103473">
    <property type="entry name" value="MFS general substrate transporter"/>
    <property type="match status" value="1"/>
</dbReference>
<feature type="transmembrane region" description="Helical" evidence="6">
    <location>
        <begin position="84"/>
        <end position="105"/>
    </location>
</feature>
<evidence type="ECO:0000256" key="6">
    <source>
        <dbReference type="SAM" id="Phobius"/>
    </source>
</evidence>
<dbReference type="InterPro" id="IPR020846">
    <property type="entry name" value="MFS_dom"/>
</dbReference>
<dbReference type="CDD" id="cd06173">
    <property type="entry name" value="MFS_MefA_like"/>
    <property type="match status" value="1"/>
</dbReference>
<dbReference type="RefSeq" id="WP_252593278.1">
    <property type="nucleotide sequence ID" value="NZ_CP099489.1"/>
</dbReference>
<feature type="transmembrane region" description="Helical" evidence="6">
    <location>
        <begin position="349"/>
        <end position="366"/>
    </location>
</feature>
<evidence type="ECO:0000256" key="2">
    <source>
        <dbReference type="ARBA" id="ARBA00022475"/>
    </source>
</evidence>
<feature type="transmembrane region" description="Helical" evidence="6">
    <location>
        <begin position="157"/>
        <end position="184"/>
    </location>
</feature>
<accession>A0ABY4YTB4</accession>
<feature type="transmembrane region" description="Helical" evidence="6">
    <location>
        <begin position="251"/>
        <end position="273"/>
    </location>
</feature>
<evidence type="ECO:0000256" key="1">
    <source>
        <dbReference type="ARBA" id="ARBA00004651"/>
    </source>
</evidence>
<sequence length="402" mass="41566">MRLGAAFQRLWFGNAFGNLADGLAFVTIPLVAVALTSSPALIAGLATAYSLTRLLVTVPIGVYVDRLDRRTLMWTANLLRGLALVALAGLLFVGQPSIWVLYAVYCFVGIMENVADNAAVAILPDLVAEDQLDSANSHISSVQLIADEFAGPPLGGLLFGIAAGLAVITTGSLYCLAALAFLLLPRKGPGPDVDLEEPRPGLWAEAVEGLRWMAGHAQIRTLAGIGALANFAYMVPFSILVLFALERLHLSAAGYGVLLAVSSLGGLVGAAVAASVRRRLGYRFTMALSMVLGSATLLGLGFTTNPVVAGLLLALYILHATVYSIAATSLRQRLVPAHLRGRTYAGSRVLSLTGLALGGAVGGVLAETLSLAAPLFAGGIAFAVAAVWATSLKVDGPAPPEA</sequence>
<feature type="transmembrane region" description="Helical" evidence="6">
    <location>
        <begin position="372"/>
        <end position="392"/>
    </location>
</feature>
<evidence type="ECO:0000256" key="3">
    <source>
        <dbReference type="ARBA" id="ARBA00022692"/>
    </source>
</evidence>
<feature type="transmembrane region" description="Helical" evidence="6">
    <location>
        <begin position="41"/>
        <end position="64"/>
    </location>
</feature>
<feature type="transmembrane region" description="Helical" evidence="6">
    <location>
        <begin position="12"/>
        <end position="35"/>
    </location>
</feature>
<keyword evidence="4 6" id="KW-1133">Transmembrane helix</keyword>
<dbReference type="InterPro" id="IPR011701">
    <property type="entry name" value="MFS"/>
</dbReference>
<feature type="transmembrane region" description="Helical" evidence="6">
    <location>
        <begin position="221"/>
        <end position="245"/>
    </location>
</feature>
<dbReference type="PROSITE" id="PS50850">
    <property type="entry name" value="MFS"/>
    <property type="match status" value="1"/>
</dbReference>
<dbReference type="EMBL" id="CP099489">
    <property type="protein sequence ID" value="USQ80021.1"/>
    <property type="molecule type" value="Genomic_DNA"/>
</dbReference>
<dbReference type="InterPro" id="IPR036259">
    <property type="entry name" value="MFS_trans_sf"/>
</dbReference>
<evidence type="ECO:0000259" key="7">
    <source>
        <dbReference type="PROSITE" id="PS50850"/>
    </source>
</evidence>
<feature type="transmembrane region" description="Helical" evidence="6">
    <location>
        <begin position="308"/>
        <end position="328"/>
    </location>
</feature>